<name>A0A9P4K8P1_9PLEO</name>
<comment type="caution">
    <text evidence="2">The sequence shown here is derived from an EMBL/GenBank/DDBJ whole genome shotgun (WGS) entry which is preliminary data.</text>
</comment>
<protein>
    <submittedName>
        <fullName evidence="2">Uncharacterized protein</fullName>
    </submittedName>
</protein>
<dbReference type="Proteomes" id="UP000800093">
    <property type="component" value="Unassembled WGS sequence"/>
</dbReference>
<sequence length="256" mass="28311">MAEDPSKIPRLPPPQKRQSLSKLTLTAKKRSSTDPSGQTPPKHRKTGPTKPTEPPNRITATDETSTDPDKAPPVILTPSDSPPVPSSSSKRRCKIAELLTKLLFDSLSVAEECSLYTLLESEWTTNYQAYYLNLLGDHSGILDKLLTLWIAERRALIHLYGILDVKIPQHERFAQLNYLRSRRMELCSCQGWLKGEKLGCYELLAMVFEAATMSAATRGMWVDGLKGLDPKLAWLGNGDVEINMSGTGDGAEAMSN</sequence>
<keyword evidence="3" id="KW-1185">Reference proteome</keyword>
<organism evidence="2 3">
    <name type="scientific">Lojkania enalia</name>
    <dbReference type="NCBI Taxonomy" id="147567"/>
    <lineage>
        <taxon>Eukaryota</taxon>
        <taxon>Fungi</taxon>
        <taxon>Dikarya</taxon>
        <taxon>Ascomycota</taxon>
        <taxon>Pezizomycotina</taxon>
        <taxon>Dothideomycetes</taxon>
        <taxon>Pleosporomycetidae</taxon>
        <taxon>Pleosporales</taxon>
        <taxon>Pleosporales incertae sedis</taxon>
        <taxon>Lojkania</taxon>
    </lineage>
</organism>
<accession>A0A9P4K8P1</accession>
<evidence type="ECO:0000256" key="1">
    <source>
        <dbReference type="SAM" id="MobiDB-lite"/>
    </source>
</evidence>
<evidence type="ECO:0000313" key="3">
    <source>
        <dbReference type="Proteomes" id="UP000800093"/>
    </source>
</evidence>
<dbReference type="EMBL" id="ML986622">
    <property type="protein sequence ID" value="KAF2263781.1"/>
    <property type="molecule type" value="Genomic_DNA"/>
</dbReference>
<dbReference type="AlphaFoldDB" id="A0A9P4K8P1"/>
<gene>
    <name evidence="2" type="ORF">CC78DRAFT_581172</name>
</gene>
<proteinExistence type="predicted"/>
<feature type="region of interest" description="Disordered" evidence="1">
    <location>
        <begin position="1"/>
        <end position="90"/>
    </location>
</feature>
<reference evidence="3" key="1">
    <citation type="journal article" date="2020" name="Stud. Mycol.">
        <title>101 Dothideomycetes genomes: A test case for predicting lifestyles and emergence of pathogens.</title>
        <authorList>
            <person name="Haridas S."/>
            <person name="Albert R."/>
            <person name="Binder M."/>
            <person name="Bloem J."/>
            <person name="LaButti K."/>
            <person name="Salamov A."/>
            <person name="Andreopoulos B."/>
            <person name="Baker S."/>
            <person name="Barry K."/>
            <person name="Bills G."/>
            <person name="Bluhm B."/>
            <person name="Cannon C."/>
            <person name="Castanera R."/>
            <person name="Culley D."/>
            <person name="Daum C."/>
            <person name="Ezra D."/>
            <person name="Gonzalez J."/>
            <person name="Henrissat B."/>
            <person name="Kuo A."/>
            <person name="Liang C."/>
            <person name="Lipzen A."/>
            <person name="Lutzoni F."/>
            <person name="Magnuson J."/>
            <person name="Mondo S."/>
            <person name="Nolan M."/>
            <person name="Ohm R."/>
            <person name="Pangilinan J."/>
            <person name="Park H.-J."/>
            <person name="Ramirez L."/>
            <person name="Alfaro M."/>
            <person name="Sun H."/>
            <person name="Tritt A."/>
            <person name="Yoshinaga Y."/>
            <person name="Zwiers L.-H."/>
            <person name="Turgeon B."/>
            <person name="Goodwin S."/>
            <person name="Spatafora J."/>
            <person name="Crous P."/>
            <person name="Grigoriev I."/>
        </authorList>
    </citation>
    <scope>NUCLEOTIDE SEQUENCE [LARGE SCALE GENOMIC DNA]</scope>
    <source>
        <strain evidence="3">CBS 304.66</strain>
    </source>
</reference>
<evidence type="ECO:0000313" key="2">
    <source>
        <dbReference type="EMBL" id="KAF2263781.1"/>
    </source>
</evidence>